<accession>A0A3G8ZYT5</accession>
<evidence type="ECO:0000313" key="8">
    <source>
        <dbReference type="EMBL" id="AZI59186.1"/>
    </source>
</evidence>
<dbReference type="KEGG" id="nak:EH165_14595"/>
<feature type="transmembrane region" description="Helical" evidence="6">
    <location>
        <begin position="278"/>
        <end position="298"/>
    </location>
</feature>
<comment type="subcellular location">
    <subcellularLocation>
        <location evidence="1">Cell membrane</location>
        <topology evidence="1">Multi-pass membrane protein</topology>
    </subcellularLocation>
</comment>
<evidence type="ECO:0000259" key="7">
    <source>
        <dbReference type="Pfam" id="PF02687"/>
    </source>
</evidence>
<feature type="transmembrane region" description="Helical" evidence="6">
    <location>
        <begin position="385"/>
        <end position="410"/>
    </location>
</feature>
<reference evidence="8 9" key="2">
    <citation type="submission" date="2018-12" db="EMBL/GenBank/DDBJ databases">
        <title>Nakamurella antarcticus sp. nov., isolated from Antarctica South Shetland Islands soil.</title>
        <authorList>
            <person name="Peng F."/>
        </authorList>
    </citation>
    <scope>NUCLEOTIDE SEQUENCE [LARGE SCALE GENOMIC DNA]</scope>
    <source>
        <strain evidence="8 9">S14-144</strain>
    </source>
</reference>
<name>A0A3G8ZYT5_9ACTN</name>
<dbReference type="OrthoDB" id="3654456at2"/>
<evidence type="ECO:0000313" key="9">
    <source>
        <dbReference type="Proteomes" id="UP000268084"/>
    </source>
</evidence>
<feature type="transmembrane region" description="Helical" evidence="6">
    <location>
        <begin position="224"/>
        <end position="245"/>
    </location>
</feature>
<keyword evidence="3 6" id="KW-0812">Transmembrane</keyword>
<dbReference type="Pfam" id="PF02687">
    <property type="entry name" value="FtsX"/>
    <property type="match status" value="1"/>
</dbReference>
<dbReference type="Proteomes" id="UP000268084">
    <property type="component" value="Chromosome"/>
</dbReference>
<keyword evidence="9" id="KW-1185">Reference proteome</keyword>
<evidence type="ECO:0000256" key="6">
    <source>
        <dbReference type="SAM" id="Phobius"/>
    </source>
</evidence>
<dbReference type="RefSeq" id="WP_124800090.1">
    <property type="nucleotide sequence ID" value="NZ_CP034170.1"/>
</dbReference>
<feature type="transmembrane region" description="Helical" evidence="6">
    <location>
        <begin position="318"/>
        <end position="337"/>
    </location>
</feature>
<dbReference type="GO" id="GO:0005886">
    <property type="term" value="C:plasma membrane"/>
    <property type="evidence" value="ECO:0007669"/>
    <property type="project" value="UniProtKB-SubCell"/>
</dbReference>
<feature type="transmembrane region" description="Helical" evidence="6">
    <location>
        <begin position="43"/>
        <end position="66"/>
    </location>
</feature>
<sequence length="797" mass="82139">MTTEAPAQPLTYAPTAQRGSLRHLVSDLAIGVRLAVRGGRGGWLRLVLTAGGIGLCVAVLLLGASFSSALDTRDARADSLNPVGFELLGARADAPTFVALPYTQTYRGLLVTGADVAPIESGAAAPPGLTHFPAPGTLAVSPALLKLLVTTDGYLLRPRFTEPVAAVIDESGLTSPTDLRFYRGIAPSSVADQDGGYHGLSSGWGKQDWRYGYNGDVYGDLTRAALVTGAAVVLVPLLIFVSLMSRLGSGTRDRRSAVLGLMGATGAQRRRVLAGETLVGAVAGVLLGAAWFFVIRTAPWIRVAGDGFFTTDISPQPWLAALIVVGVPVIATAGVVSNVRPSRHDKKSGKSARPGWRVVFALIVFALIAIQLTGILVSFSPVGLAILGGTVVLGLLLVPVLLPLLLAVVANRLPSAGLAWHLAIRRLQSNIGAASRSVAGISVVVAAAIAFQALLAMTSTVVDTGRYADRDPNQFQIQVHGATQAEMASLTALFQRSGGVTAVTAGSYVWLGANPDSSSFEAFVATCPQIEATSGITDCRDGDVFRVGAYGSDPITPGATLSASAAVDRSSSSWSLPDVIRDAQPDDAMNPFAPYLIVTEGAIGPNLDGVLANSFAYFTLRATGADAVDQLRNVVGGFGSRAEVTGNSEWAADSPTIKLTSTLQTGLILGGGLTLLVALLGLLVVAVEQLVERRRTLTLAVAAGAPRGLIARSILAGAMIPAVTGAILGIAVGALLTFYASAATNSLSGSSITPAFAPNWLIALLIGVTAVLASLLVTAATLPAVPALTRLEKMRTE</sequence>
<feature type="transmembrane region" description="Helical" evidence="6">
    <location>
        <begin position="760"/>
        <end position="785"/>
    </location>
</feature>
<feature type="transmembrane region" description="Helical" evidence="6">
    <location>
        <begin position="431"/>
        <end position="455"/>
    </location>
</feature>
<feature type="transmembrane region" description="Helical" evidence="6">
    <location>
        <begin position="714"/>
        <end position="740"/>
    </location>
</feature>
<keyword evidence="4 6" id="KW-1133">Transmembrane helix</keyword>
<protein>
    <recommendedName>
        <fullName evidence="7">ABC3 transporter permease C-terminal domain-containing protein</fullName>
    </recommendedName>
</protein>
<evidence type="ECO:0000256" key="4">
    <source>
        <dbReference type="ARBA" id="ARBA00022989"/>
    </source>
</evidence>
<evidence type="ECO:0000256" key="2">
    <source>
        <dbReference type="ARBA" id="ARBA00022475"/>
    </source>
</evidence>
<keyword evidence="2" id="KW-1003">Cell membrane</keyword>
<feature type="domain" description="ABC3 transporter permease C-terminal" evidence="7">
    <location>
        <begin position="671"/>
        <end position="781"/>
    </location>
</feature>
<feature type="transmembrane region" description="Helical" evidence="6">
    <location>
        <begin position="358"/>
        <end position="379"/>
    </location>
</feature>
<dbReference type="EMBL" id="CP034170">
    <property type="protein sequence ID" value="AZI59186.1"/>
    <property type="molecule type" value="Genomic_DNA"/>
</dbReference>
<evidence type="ECO:0000256" key="3">
    <source>
        <dbReference type="ARBA" id="ARBA00022692"/>
    </source>
</evidence>
<gene>
    <name evidence="8" type="ORF">EH165_14595</name>
</gene>
<evidence type="ECO:0000256" key="1">
    <source>
        <dbReference type="ARBA" id="ARBA00004651"/>
    </source>
</evidence>
<evidence type="ECO:0000256" key="5">
    <source>
        <dbReference type="ARBA" id="ARBA00023136"/>
    </source>
</evidence>
<reference evidence="8 9" key="1">
    <citation type="submission" date="2018-11" db="EMBL/GenBank/DDBJ databases">
        <authorList>
            <person name="Da X."/>
        </authorList>
    </citation>
    <scope>NUCLEOTIDE SEQUENCE [LARGE SCALE GENOMIC DNA]</scope>
    <source>
        <strain evidence="8 9">S14-144</strain>
    </source>
</reference>
<proteinExistence type="predicted"/>
<keyword evidence="5 6" id="KW-0472">Membrane</keyword>
<feature type="transmembrane region" description="Helical" evidence="6">
    <location>
        <begin position="667"/>
        <end position="687"/>
    </location>
</feature>
<organism evidence="8 9">
    <name type="scientific">Nakamurella antarctica</name>
    <dbReference type="NCBI Taxonomy" id="1902245"/>
    <lineage>
        <taxon>Bacteria</taxon>
        <taxon>Bacillati</taxon>
        <taxon>Actinomycetota</taxon>
        <taxon>Actinomycetes</taxon>
        <taxon>Nakamurellales</taxon>
        <taxon>Nakamurellaceae</taxon>
        <taxon>Nakamurella</taxon>
    </lineage>
</organism>
<dbReference type="AlphaFoldDB" id="A0A3G8ZYT5"/>
<dbReference type="InterPro" id="IPR003838">
    <property type="entry name" value="ABC3_permease_C"/>
</dbReference>